<comment type="caution">
    <text evidence="3">The sequence shown here is derived from an EMBL/GenBank/DDBJ whole genome shotgun (WGS) entry which is preliminary data.</text>
</comment>
<feature type="chain" id="PRO_5019860337" evidence="1">
    <location>
        <begin position="23"/>
        <end position="848"/>
    </location>
</feature>
<keyword evidence="4" id="KW-1185">Reference proteome</keyword>
<dbReference type="RefSeq" id="WP_121365920.1">
    <property type="nucleotide sequence ID" value="NZ_RBXA01000003.1"/>
</dbReference>
<dbReference type="InterPro" id="IPR037066">
    <property type="entry name" value="Plug_dom_sf"/>
</dbReference>
<evidence type="ECO:0000259" key="2">
    <source>
        <dbReference type="Pfam" id="PF07715"/>
    </source>
</evidence>
<dbReference type="InterPro" id="IPR012910">
    <property type="entry name" value="Plug_dom"/>
</dbReference>
<organism evidence="3 4">
    <name type="scientific">Flavobacterium limicola</name>
    <dbReference type="NCBI Taxonomy" id="180441"/>
    <lineage>
        <taxon>Bacteria</taxon>
        <taxon>Pseudomonadati</taxon>
        <taxon>Bacteroidota</taxon>
        <taxon>Flavobacteriia</taxon>
        <taxon>Flavobacteriales</taxon>
        <taxon>Flavobacteriaceae</taxon>
        <taxon>Flavobacterium</taxon>
    </lineage>
</organism>
<dbReference type="OrthoDB" id="9803050at2"/>
<name>A0A495S0K9_9FLAO</name>
<evidence type="ECO:0000313" key="4">
    <source>
        <dbReference type="Proteomes" id="UP000280091"/>
    </source>
</evidence>
<evidence type="ECO:0000256" key="1">
    <source>
        <dbReference type="SAM" id="SignalP"/>
    </source>
</evidence>
<gene>
    <name evidence="3" type="ORF">BC952_2612</name>
</gene>
<protein>
    <submittedName>
        <fullName evidence="3">Outer membrane receptor protein involved in Fe transport</fullName>
    </submittedName>
</protein>
<dbReference type="Gene3D" id="2.170.130.10">
    <property type="entry name" value="TonB-dependent receptor, plug domain"/>
    <property type="match status" value="1"/>
</dbReference>
<dbReference type="AlphaFoldDB" id="A0A495S0K9"/>
<dbReference type="SUPFAM" id="SSF49464">
    <property type="entry name" value="Carboxypeptidase regulatory domain-like"/>
    <property type="match status" value="1"/>
</dbReference>
<dbReference type="EMBL" id="RBXA01000003">
    <property type="protein sequence ID" value="RKS92698.1"/>
    <property type="molecule type" value="Genomic_DNA"/>
</dbReference>
<keyword evidence="3" id="KW-0675">Receptor</keyword>
<feature type="domain" description="TonB-dependent receptor plug" evidence="2">
    <location>
        <begin position="224"/>
        <end position="294"/>
    </location>
</feature>
<sequence>MFLSKRIHLMFFCFAFALSISAQEKSKAIALKDILQSLERQHHVSFNYINNEIVSLKIIPPKKHLSLNKKIDYLEKKTNLSFENLDNKFINVFSNNTLDSKTICGYVFSKQDNSPLENVNIQLDNGSGTSTNKNGYFELKKEESTDLLISYIGFSTKKNLVSDLPNKNCLKIYLEVEVSQLNNIITNSFLTSGISKIIDGTFEIKPKRLGILPGLIEPDILQTMLQIPGIYSVDESISSINVRGGTHDQNLFLWNGIKMYQTGHFFGLISAFNPNLAHTISITKNGSSAFYGESVSSVVDISSNPNKFEKNNFSAGINMINADIYSRFNISKKGFLEIAGRKSISDFVQTPTYKQYYNKAFQNTSITNFSNNQNVDYSSDEKFNFYDITVKYSQKIGQKDNLIFDFITISDLLKVFQTARINNTIQSENNILYQKNYGGNLSWKRNWNTKNSSKFNFYTSSYELDAEKNKIQDNLIVRQENKVLENGFKLENNHILNSKLTFNNGYQLNEISTTNLDEVNGPIFYRKIKEVLRTHALIVEGKYNDTISKIYLNIGLRLNYIEQFKKYLFEPRLQFNYAITNHFNLALLGEFKSQYCYQVIDLQKDYFGIEKRRWILANNTTIPIQKSKQASISFSYSQNNWLFTLENFYKKVIGINSSSQGFQNQLEFVKINGDYEVLGMEMLAQKKINHFITWLSYTYNKNNYHFPNLEQPVFPNNFKLDHSISWAGIYERKNLKIALGSKWYSGKPETTPISSIINSSNPSNPKIDYNTPNNKVLDDFFQVNFSTTYKWESLNEIQYKLGFSVLNVFNRKNEINEYYRINTITNSIEDVKTFSLKRTPNLSFRITY</sequence>
<proteinExistence type="predicted"/>
<feature type="signal peptide" evidence="1">
    <location>
        <begin position="1"/>
        <end position="22"/>
    </location>
</feature>
<reference evidence="3 4" key="1">
    <citation type="submission" date="2018-10" db="EMBL/GenBank/DDBJ databases">
        <title>Genomic Encyclopedia of Archaeal and Bacterial Type Strains, Phase II (KMG-II): from individual species to whole genera.</title>
        <authorList>
            <person name="Goeker M."/>
        </authorList>
    </citation>
    <scope>NUCLEOTIDE SEQUENCE [LARGE SCALE GENOMIC DNA]</scope>
    <source>
        <strain evidence="3 4">DSM 15094</strain>
    </source>
</reference>
<dbReference type="Pfam" id="PF07715">
    <property type="entry name" value="Plug"/>
    <property type="match status" value="1"/>
</dbReference>
<accession>A0A495S0K9</accession>
<dbReference type="SUPFAM" id="SSF56935">
    <property type="entry name" value="Porins"/>
    <property type="match status" value="1"/>
</dbReference>
<dbReference type="InterPro" id="IPR008969">
    <property type="entry name" value="CarboxyPept-like_regulatory"/>
</dbReference>
<dbReference type="Pfam" id="PF13715">
    <property type="entry name" value="CarbopepD_reg_2"/>
    <property type="match status" value="1"/>
</dbReference>
<keyword evidence="1" id="KW-0732">Signal</keyword>
<dbReference type="Proteomes" id="UP000280091">
    <property type="component" value="Unassembled WGS sequence"/>
</dbReference>
<evidence type="ECO:0000313" key="3">
    <source>
        <dbReference type="EMBL" id="RKS92698.1"/>
    </source>
</evidence>